<dbReference type="PANTHER" id="PTHR13318">
    <property type="entry name" value="PARTNER OF PAIRED, ISOFORM B-RELATED"/>
    <property type="match status" value="1"/>
</dbReference>
<evidence type="ECO:0000313" key="2">
    <source>
        <dbReference type="Proteomes" id="UP000095605"/>
    </source>
</evidence>
<dbReference type="SUPFAM" id="SSF52047">
    <property type="entry name" value="RNI-like"/>
    <property type="match status" value="1"/>
</dbReference>
<dbReference type="PANTHER" id="PTHR13318:SF95">
    <property type="entry name" value="F-BOX PROTEIN YLR352W"/>
    <property type="match status" value="1"/>
</dbReference>
<protein>
    <submittedName>
        <fullName evidence="1">F-box protein</fullName>
    </submittedName>
</protein>
<gene>
    <name evidence="1" type="ORF">AWRI3578_g2861</name>
</gene>
<reference evidence="2" key="1">
    <citation type="journal article" date="2016" name="Genome Announc.">
        <title>Genome sequences of three species of Hanseniaspora isolated from spontaneous wine fermentations.</title>
        <authorList>
            <person name="Sternes P.R."/>
            <person name="Lee D."/>
            <person name="Kutyna D.R."/>
            <person name="Borneman A.R."/>
        </authorList>
    </citation>
    <scope>NUCLEOTIDE SEQUENCE [LARGE SCALE GENOMIC DNA]</scope>
    <source>
        <strain evidence="2">AWRI3578</strain>
    </source>
</reference>
<sequence>MANKRRPKKTVVPYRKYVAGVGYVTNTKTLKEFSSLNGQDPLFDEYMEDLSTDISSVNINSKTNSNHVLPMELYAKILDYAIDFDNDEDFNPKKRDQETKAKIVYKDYALVCKAFYYLMIPRLYNTPHLTSKNFLKFIQVLDSDKKMKRNIKKNKDDILQPYILSDFVNTLDLSMIIQSGKNSIISKLLRRCSANLVEFIAPQTSFGMLSLTTLKSCYNLEVLNLQLVAEKVDLNELFPSLNKFKKLKSLALPRSSFNCDLLAENYTLRRISFDNDAIWPPNLEDVTLSGNLTNDFIDICFMPVNLKKLTISHCALLDDVSIYKILDRCGNTLESIHFQYPLTKLRSDSLDNVLRYCSSSLKEMSILADNISKYFFLDETHFAPNLETMNILCSGSLSQLNKIHPDDITIALVENRFPSLKTLNISMRIGWDMNSDDIEDLITVFEDQGGSIYMSY</sequence>
<dbReference type="Gene3D" id="3.80.10.10">
    <property type="entry name" value="Ribonuclease Inhibitor"/>
    <property type="match status" value="1"/>
</dbReference>
<proteinExistence type="predicted"/>
<dbReference type="Proteomes" id="UP000095605">
    <property type="component" value="Unassembled WGS sequence"/>
</dbReference>
<name>A0A1E5R945_9ASCO</name>
<dbReference type="InterPro" id="IPR032675">
    <property type="entry name" value="LRR_dom_sf"/>
</dbReference>
<accession>A0A1E5R945</accession>
<keyword evidence="2" id="KW-1185">Reference proteome</keyword>
<dbReference type="OrthoDB" id="2125396at2759"/>
<dbReference type="AlphaFoldDB" id="A0A1E5R945"/>
<comment type="caution">
    <text evidence="1">The sequence shown here is derived from an EMBL/GenBank/DDBJ whole genome shotgun (WGS) entry which is preliminary data.</text>
</comment>
<dbReference type="GO" id="GO:0019005">
    <property type="term" value="C:SCF ubiquitin ligase complex"/>
    <property type="evidence" value="ECO:0007669"/>
    <property type="project" value="TreeGrafter"/>
</dbReference>
<dbReference type="GO" id="GO:0031146">
    <property type="term" value="P:SCF-dependent proteasomal ubiquitin-dependent protein catabolic process"/>
    <property type="evidence" value="ECO:0007669"/>
    <property type="project" value="TreeGrafter"/>
</dbReference>
<organism evidence="1 2">
    <name type="scientific">Hanseniaspora opuntiae</name>
    <dbReference type="NCBI Taxonomy" id="211096"/>
    <lineage>
        <taxon>Eukaryota</taxon>
        <taxon>Fungi</taxon>
        <taxon>Dikarya</taxon>
        <taxon>Ascomycota</taxon>
        <taxon>Saccharomycotina</taxon>
        <taxon>Saccharomycetes</taxon>
        <taxon>Saccharomycodales</taxon>
        <taxon>Saccharomycodaceae</taxon>
        <taxon>Hanseniaspora</taxon>
    </lineage>
</organism>
<dbReference type="EMBL" id="LPNL01000007">
    <property type="protein sequence ID" value="OEJ83407.1"/>
    <property type="molecule type" value="Genomic_DNA"/>
</dbReference>
<evidence type="ECO:0000313" key="1">
    <source>
        <dbReference type="EMBL" id="OEJ83407.1"/>
    </source>
</evidence>